<feature type="region of interest" description="Disordered" evidence="2">
    <location>
        <begin position="248"/>
        <end position="383"/>
    </location>
</feature>
<dbReference type="PROSITE" id="PS51724">
    <property type="entry name" value="SPOR"/>
    <property type="match status" value="1"/>
</dbReference>
<dbReference type="RefSeq" id="WP_160597644.1">
    <property type="nucleotide sequence ID" value="NZ_WTYS01000001.1"/>
</dbReference>
<feature type="compositionally biased region" description="Basic and acidic residues" evidence="2">
    <location>
        <begin position="338"/>
        <end position="347"/>
    </location>
</feature>
<evidence type="ECO:0000313" key="5">
    <source>
        <dbReference type="Proteomes" id="UP000468943"/>
    </source>
</evidence>
<dbReference type="Proteomes" id="UP000468943">
    <property type="component" value="Unassembled WGS sequence"/>
</dbReference>
<dbReference type="Gene3D" id="1.25.40.10">
    <property type="entry name" value="Tetratricopeptide repeat domain"/>
    <property type="match status" value="1"/>
</dbReference>
<evidence type="ECO:0000256" key="2">
    <source>
        <dbReference type="SAM" id="MobiDB-lite"/>
    </source>
</evidence>
<dbReference type="SMART" id="SM00028">
    <property type="entry name" value="TPR"/>
    <property type="match status" value="3"/>
</dbReference>
<dbReference type="GO" id="GO:0042834">
    <property type="term" value="F:peptidoglycan binding"/>
    <property type="evidence" value="ECO:0007669"/>
    <property type="project" value="InterPro"/>
</dbReference>
<dbReference type="Pfam" id="PF05036">
    <property type="entry name" value="SPOR"/>
    <property type="match status" value="1"/>
</dbReference>
<feature type="domain" description="SPOR" evidence="3">
    <location>
        <begin position="483"/>
        <end position="565"/>
    </location>
</feature>
<dbReference type="PROSITE" id="PS50005">
    <property type="entry name" value="TPR"/>
    <property type="match status" value="1"/>
</dbReference>
<keyword evidence="5" id="KW-1185">Reference proteome</keyword>
<name>A0A6I4SLB2_9SPHN</name>
<dbReference type="OrthoDB" id="7398646at2"/>
<evidence type="ECO:0000256" key="1">
    <source>
        <dbReference type="PROSITE-ProRule" id="PRU00339"/>
    </source>
</evidence>
<accession>A0A6I4SLB2</accession>
<proteinExistence type="predicted"/>
<protein>
    <submittedName>
        <fullName evidence="4">Tetratricopeptide repeat protein</fullName>
    </submittedName>
</protein>
<dbReference type="InterPro" id="IPR019734">
    <property type="entry name" value="TPR_rpt"/>
</dbReference>
<comment type="caution">
    <text evidence="4">The sequence shown here is derived from an EMBL/GenBank/DDBJ whole genome shotgun (WGS) entry which is preliminary data.</text>
</comment>
<dbReference type="InterPro" id="IPR011990">
    <property type="entry name" value="TPR-like_helical_dom_sf"/>
</dbReference>
<dbReference type="InterPro" id="IPR007730">
    <property type="entry name" value="SPOR-like_dom"/>
</dbReference>
<evidence type="ECO:0000313" key="4">
    <source>
        <dbReference type="EMBL" id="MXO56444.1"/>
    </source>
</evidence>
<feature type="region of interest" description="Disordered" evidence="2">
    <location>
        <begin position="467"/>
        <end position="487"/>
    </location>
</feature>
<dbReference type="InterPro" id="IPR036680">
    <property type="entry name" value="SPOR-like_sf"/>
</dbReference>
<evidence type="ECO:0000259" key="3">
    <source>
        <dbReference type="PROSITE" id="PS51724"/>
    </source>
</evidence>
<reference evidence="4 5" key="1">
    <citation type="submission" date="2019-12" db="EMBL/GenBank/DDBJ databases">
        <title>Genomic-based taxomic classification of the family Erythrobacteraceae.</title>
        <authorList>
            <person name="Xu L."/>
        </authorList>
    </citation>
    <scope>NUCLEOTIDE SEQUENCE [LARGE SCALE GENOMIC DNA]</scope>
    <source>
        <strain evidence="4 5">JCM 17802</strain>
    </source>
</reference>
<feature type="repeat" description="TPR" evidence="1">
    <location>
        <begin position="39"/>
        <end position="72"/>
    </location>
</feature>
<organism evidence="4 5">
    <name type="scientific">Pontixanthobacter gangjinensis</name>
    <dbReference type="NCBI Taxonomy" id="1028742"/>
    <lineage>
        <taxon>Bacteria</taxon>
        <taxon>Pseudomonadati</taxon>
        <taxon>Pseudomonadota</taxon>
        <taxon>Alphaproteobacteria</taxon>
        <taxon>Sphingomonadales</taxon>
        <taxon>Erythrobacteraceae</taxon>
        <taxon>Pontixanthobacter</taxon>
    </lineage>
</organism>
<sequence length="573" mass="61005">MAQSAESPVSQAVVQPLPPAGVSELNSALRRLAANSRDVNALVDAGNASIKVNDIDAAIGFFGRAEELSPGNARVKIGLAAAYVRKQRPLDALQLFDEAERAGASAGNLSGERGLAYDLVGDNGSAQFHYQQALRLKDEDELRRRLALSYAMAGDRNEFEKTLYPLIVKEDFASYRTRAFGLAILGEEAEAIAITEAVMPRNLSARIAPYLRYLPRLTKAQQAAAANLGIFPRAAQIGRDAPQIAQYAGSEAAARSADARLTPQGEPLGRREDSTSQRRRPDRGRSAVEQAAKPVDAKPAPSTAQADADTPSRSSRPSLASISDPLARTRAPQRIRVRKSEVAKPEDPPIEDSPPAQASIAVQSGPETSAGTSRPATSSRAEPVAALIARTDGELTTTAAIDEPGFDLARVGQSGSTVPAQALAKPAPADAPTTVADAFASFTLEPTTGPAMKPGVVDILSIEPPREVARKPEPKLAAEPKPPANPRRYWVQVATGRDRSALKFDWRRISRKTPDILGDKSSFVAGWGQTNRLLAGPYSSSREAQSAVSELKAKDVDSFTFTSAEGEEVEPLK</sequence>
<feature type="compositionally biased region" description="Polar residues" evidence="2">
    <location>
        <begin position="360"/>
        <end position="380"/>
    </location>
</feature>
<dbReference type="SUPFAM" id="SSF110997">
    <property type="entry name" value="Sporulation related repeat"/>
    <property type="match status" value="1"/>
</dbReference>
<dbReference type="AlphaFoldDB" id="A0A6I4SLB2"/>
<feature type="compositionally biased region" description="Basic and acidic residues" evidence="2">
    <location>
        <begin position="467"/>
        <end position="478"/>
    </location>
</feature>
<dbReference type="SUPFAM" id="SSF48452">
    <property type="entry name" value="TPR-like"/>
    <property type="match status" value="1"/>
</dbReference>
<gene>
    <name evidence="4" type="ORF">GRI36_06070</name>
</gene>
<dbReference type="EMBL" id="WTYS01000001">
    <property type="protein sequence ID" value="MXO56444.1"/>
    <property type="molecule type" value="Genomic_DNA"/>
</dbReference>
<keyword evidence="1" id="KW-0802">TPR repeat</keyword>